<keyword evidence="2" id="KW-0812">Transmembrane</keyword>
<reference evidence="3 4" key="1">
    <citation type="submission" date="2024-01" db="EMBL/GenBank/DDBJ databases">
        <title>The genome of the rayed Mediterranean limpet Patella caerulea (Linnaeus, 1758).</title>
        <authorList>
            <person name="Anh-Thu Weber A."/>
            <person name="Halstead-Nussloch G."/>
        </authorList>
    </citation>
    <scope>NUCLEOTIDE SEQUENCE [LARGE SCALE GENOMIC DNA]</scope>
    <source>
        <strain evidence="3">AATW-2023a</strain>
        <tissue evidence="3">Whole specimen</tissue>
    </source>
</reference>
<evidence type="ECO:0000313" key="4">
    <source>
        <dbReference type="Proteomes" id="UP001347796"/>
    </source>
</evidence>
<dbReference type="Proteomes" id="UP001347796">
    <property type="component" value="Unassembled WGS sequence"/>
</dbReference>
<comment type="caution">
    <text evidence="3">The sequence shown here is derived from an EMBL/GenBank/DDBJ whole genome shotgun (WGS) entry which is preliminary data.</text>
</comment>
<sequence length="104" mass="11895">MASVTSDNPGLLGKTNTEDLIWIIPTAIAVIVLLFLTALGLFHCCLGMGDCFFDCIYKCGCYRRKQRGYDMDERIPLTEHPLPMYESSGNRETTYYQMSERNRL</sequence>
<protein>
    <submittedName>
        <fullName evidence="3">Uncharacterized protein</fullName>
    </submittedName>
</protein>
<evidence type="ECO:0000313" key="3">
    <source>
        <dbReference type="EMBL" id="KAK6176550.1"/>
    </source>
</evidence>
<proteinExistence type="predicted"/>
<dbReference type="AlphaFoldDB" id="A0AAN8PU31"/>
<accession>A0AAN8PU31</accession>
<organism evidence="3 4">
    <name type="scientific">Patella caerulea</name>
    <name type="common">Rayed Mediterranean limpet</name>
    <dbReference type="NCBI Taxonomy" id="87958"/>
    <lineage>
        <taxon>Eukaryota</taxon>
        <taxon>Metazoa</taxon>
        <taxon>Spiralia</taxon>
        <taxon>Lophotrochozoa</taxon>
        <taxon>Mollusca</taxon>
        <taxon>Gastropoda</taxon>
        <taxon>Patellogastropoda</taxon>
        <taxon>Patelloidea</taxon>
        <taxon>Patellidae</taxon>
        <taxon>Patella</taxon>
    </lineage>
</organism>
<keyword evidence="2" id="KW-1133">Transmembrane helix</keyword>
<gene>
    <name evidence="3" type="ORF">SNE40_014813</name>
</gene>
<name>A0AAN8PU31_PATCE</name>
<keyword evidence="4" id="KW-1185">Reference proteome</keyword>
<feature type="transmembrane region" description="Helical" evidence="2">
    <location>
        <begin position="20"/>
        <end position="42"/>
    </location>
</feature>
<dbReference type="EMBL" id="JAZGQO010000010">
    <property type="protein sequence ID" value="KAK6176550.1"/>
    <property type="molecule type" value="Genomic_DNA"/>
</dbReference>
<evidence type="ECO:0000256" key="2">
    <source>
        <dbReference type="SAM" id="Phobius"/>
    </source>
</evidence>
<evidence type="ECO:0000256" key="1">
    <source>
        <dbReference type="SAM" id="MobiDB-lite"/>
    </source>
</evidence>
<feature type="region of interest" description="Disordered" evidence="1">
    <location>
        <begin position="82"/>
        <end position="104"/>
    </location>
</feature>
<keyword evidence="2" id="KW-0472">Membrane</keyword>
<feature type="compositionally biased region" description="Polar residues" evidence="1">
    <location>
        <begin position="87"/>
        <end position="104"/>
    </location>
</feature>